<dbReference type="InterPro" id="IPR036628">
    <property type="entry name" value="Clp_N_dom_sf"/>
</dbReference>
<dbReference type="Pfam" id="PF02861">
    <property type="entry name" value="Clp_N"/>
    <property type="match status" value="1"/>
</dbReference>
<evidence type="ECO:0000256" key="4">
    <source>
        <dbReference type="ARBA" id="ARBA00023163"/>
    </source>
</evidence>
<dbReference type="Gene3D" id="3.40.50.300">
    <property type="entry name" value="P-loop containing nucleotide triphosphate hydrolases"/>
    <property type="match status" value="1"/>
</dbReference>
<dbReference type="InterPro" id="IPR027417">
    <property type="entry name" value="P-loop_NTPase"/>
</dbReference>
<comment type="similarity">
    <text evidence="1">Belongs to the ClpA/ClpB family.</text>
</comment>
<evidence type="ECO:0000259" key="6">
    <source>
        <dbReference type="PROSITE" id="PS51903"/>
    </source>
</evidence>
<dbReference type="PANTHER" id="PTHR43572">
    <property type="entry name" value="CHAPERONE PROTEIN CLPD, CHLOROPLASTIC"/>
    <property type="match status" value="1"/>
</dbReference>
<accession>A0ABD3SM52</accession>
<protein>
    <recommendedName>
        <fullName evidence="6">Clp R domain-containing protein</fullName>
    </recommendedName>
</protein>
<dbReference type="SUPFAM" id="SSF81923">
    <property type="entry name" value="Double Clp-N motif"/>
    <property type="match status" value="1"/>
</dbReference>
<keyword evidence="8" id="KW-1185">Reference proteome</keyword>
<dbReference type="FunFam" id="1.10.1780.10:FF:000005">
    <property type="entry name" value="protein SUPPRESSOR OF MAX2 1"/>
    <property type="match status" value="1"/>
</dbReference>
<gene>
    <name evidence="7" type="ORF">ACJIZ3_021658</name>
</gene>
<dbReference type="SUPFAM" id="SSF52540">
    <property type="entry name" value="P-loop containing nucleoside triphosphate hydrolases"/>
    <property type="match status" value="1"/>
</dbReference>
<reference evidence="7 8" key="1">
    <citation type="submission" date="2024-12" db="EMBL/GenBank/DDBJ databases">
        <title>The unique morphological basis and parallel evolutionary history of personate flowers in Penstemon.</title>
        <authorList>
            <person name="Depatie T.H."/>
            <person name="Wessinger C.A."/>
        </authorList>
    </citation>
    <scope>NUCLEOTIDE SEQUENCE [LARGE SCALE GENOMIC DNA]</scope>
    <source>
        <strain evidence="7">WTNN_2</strain>
        <tissue evidence="7">Leaf</tissue>
    </source>
</reference>
<dbReference type="AlphaFoldDB" id="A0ABD3SM52"/>
<evidence type="ECO:0000256" key="5">
    <source>
        <dbReference type="PROSITE-ProRule" id="PRU01251"/>
    </source>
</evidence>
<evidence type="ECO:0000256" key="1">
    <source>
        <dbReference type="ARBA" id="ARBA00008675"/>
    </source>
</evidence>
<dbReference type="Proteomes" id="UP001634393">
    <property type="component" value="Unassembled WGS sequence"/>
</dbReference>
<dbReference type="InterPro" id="IPR051650">
    <property type="entry name" value="SL_signaling_regulator"/>
</dbReference>
<evidence type="ECO:0000313" key="8">
    <source>
        <dbReference type="Proteomes" id="UP001634393"/>
    </source>
</evidence>
<evidence type="ECO:0000256" key="2">
    <source>
        <dbReference type="ARBA" id="ARBA00022737"/>
    </source>
</evidence>
<dbReference type="InterPro" id="IPR058680">
    <property type="entry name" value="NBD_SMAX1-like"/>
</dbReference>
<feature type="domain" description="Clp R" evidence="6">
    <location>
        <begin position="9"/>
        <end position="176"/>
    </location>
</feature>
<keyword evidence="2 5" id="KW-0677">Repeat</keyword>
<name>A0ABD3SM52_9LAMI</name>
<evidence type="ECO:0000256" key="3">
    <source>
        <dbReference type="ARBA" id="ARBA00023015"/>
    </source>
</evidence>
<sequence length="922" mass="103945">MRAGTVCAAQQTLSAEAASVLKHSLSLARRRGHAQLTPLHVAATLLTSRASLLRRACLKSQPHQPSHPLQCRALELCFNVALNRLPATPGPLLHAQPSLSNALIAALKRAQAHQRRGCIEQQQHQQQSMIAVRVELEQLILSILDDPSVSRVMREAGFSSIAVKNNLEDSSSIVSSVFQGYDTSGGIYSVPNSPPKEILNYPFGFWNSNLQENKNPFVFSPQKKVLSNPTSDCSSFKEDMKVVFEVLLRKKRRNTVVVADTLSMAEGLVSEFMGKVERGDVPEDLKLVNFMKFQFSSVPLKFMKREEVEMNVADLKRKLDSFGDGRVIIYTGDLKWTCTSCDENLGNGYSSVDHLISEIGKLISWYENTNTKVWLMGIANYQTYMKCQMKQPPLDVQWNLQAVSVPCGGLGLSLSGTSVHDSRNAFSQNSSPVLERKIESCVKEEHDELIQLRKKYNKMCLSLHQGSHNPNNSNYLGRNYLLNSSWPNKNNINVDSETISFAYPAVKPFQNASPFPRFRRQQSCHIEFSFSNGNSNHQSMEPSLDSLKTNDGKEVKITLALGNSIYNDQKIVVEDIVRENVPWQSETIPSILNSLMDNEPNSADKFVLIQGNDFVGKRRLAVGLAKAMFGSSEFLFRMNMRENTKTVIHNREILEKALRNQEKIVVLIEDVDYADFEFVEFLVDGFENGRLETLGRRDSGRAIFILTTDEDSSYNKARDVVDSVIQMKILVNESEFMSGMSNLDRKRKVEWDCPNRANNQRQVSSHVLDLNIEADEDEVKEGTIKQRNSNFLRKIKNCFVFNTNVDQNEKAKEMLLSKLKRSFQEVSGTKNVTNFNVEEMVLDEIFEGSGLYHSNLFEQWLKDVFQTSIRGVVNHTGERGKESIRGVISSVRLCLEGKGENCAKDGFMGTCLPKRIHVSLIC</sequence>
<keyword evidence="4" id="KW-0804">Transcription</keyword>
<keyword evidence="3" id="KW-0805">Transcription regulation</keyword>
<organism evidence="7 8">
    <name type="scientific">Penstemon smallii</name>
    <dbReference type="NCBI Taxonomy" id="265156"/>
    <lineage>
        <taxon>Eukaryota</taxon>
        <taxon>Viridiplantae</taxon>
        <taxon>Streptophyta</taxon>
        <taxon>Embryophyta</taxon>
        <taxon>Tracheophyta</taxon>
        <taxon>Spermatophyta</taxon>
        <taxon>Magnoliopsida</taxon>
        <taxon>eudicotyledons</taxon>
        <taxon>Gunneridae</taxon>
        <taxon>Pentapetalae</taxon>
        <taxon>asterids</taxon>
        <taxon>lamiids</taxon>
        <taxon>Lamiales</taxon>
        <taxon>Plantaginaceae</taxon>
        <taxon>Cheloneae</taxon>
        <taxon>Penstemon</taxon>
    </lineage>
</organism>
<proteinExistence type="inferred from homology"/>
<dbReference type="PANTHER" id="PTHR43572:SF3">
    <property type="entry name" value="PROTEIN SMAX1-LIKE 5"/>
    <property type="match status" value="1"/>
</dbReference>
<dbReference type="Gene3D" id="1.10.1780.10">
    <property type="entry name" value="Clp, N-terminal domain"/>
    <property type="match status" value="1"/>
</dbReference>
<evidence type="ECO:0000313" key="7">
    <source>
        <dbReference type="EMBL" id="KAL3825629.1"/>
    </source>
</evidence>
<dbReference type="EMBL" id="JBJXBP010000006">
    <property type="protein sequence ID" value="KAL3825629.1"/>
    <property type="molecule type" value="Genomic_DNA"/>
</dbReference>
<dbReference type="Pfam" id="PF23569">
    <property type="entry name" value="NBD_SMAX1"/>
    <property type="match status" value="1"/>
</dbReference>
<dbReference type="InterPro" id="IPR004176">
    <property type="entry name" value="Clp_R_N"/>
</dbReference>
<dbReference type="PROSITE" id="PS51903">
    <property type="entry name" value="CLP_R"/>
    <property type="match status" value="1"/>
</dbReference>
<comment type="caution">
    <text evidence="7">The sequence shown here is derived from an EMBL/GenBank/DDBJ whole genome shotgun (WGS) entry which is preliminary data.</text>
</comment>